<dbReference type="GO" id="GO:0000470">
    <property type="term" value="P:maturation of LSU-rRNA"/>
    <property type="evidence" value="ECO:0007669"/>
    <property type="project" value="TreeGrafter"/>
</dbReference>
<keyword evidence="8" id="KW-1185">Reference proteome</keyword>
<dbReference type="PIRSF" id="PIRSF003352">
    <property type="entry name" value="MAK16"/>
    <property type="match status" value="1"/>
</dbReference>
<gene>
    <name evidence="7" type="ORF">CC85DRAFT_287620</name>
</gene>
<feature type="compositionally biased region" description="Acidic residues" evidence="5">
    <location>
        <begin position="223"/>
        <end position="251"/>
    </location>
</feature>
<keyword evidence="3 4" id="KW-0539">Nucleus</keyword>
<sequence length="326" mass="38117">MQSDEIIWQVINQQFCSYKVKTVTQNFCRNEYNLTGFCSRQSCPLANSRYATVREKEGVLYLYVKTIERAHSPANLWERIKLSSNYTKALEQIDKELIYWPNFITHKCKQRLTKITQYLIKMRRLSMTQQPKLVGIKKKLERREATRERKALAAAKLEKSIEKELLERLRSKAYGDAPLNVNEDVWRQVLDLDKGKDRLEDMEDDDSVLDEEEWEGGEREFVEDSDDESVDDLEDYSGSEFDEFDSEDDGQEFPSDLEVSDEDNDEEGSDEEPEEPKKGKKPPAPAAGTKRKAPREPKRAGKKRPHVNVEYEMETEPLSREMINNW</sequence>
<name>A0A0J0XGV6_9TREE</name>
<feature type="region of interest" description="Disordered" evidence="5">
    <location>
        <begin position="197"/>
        <end position="326"/>
    </location>
</feature>
<organism evidence="7 8">
    <name type="scientific">Cutaneotrichosporon oleaginosum</name>
    <dbReference type="NCBI Taxonomy" id="879819"/>
    <lineage>
        <taxon>Eukaryota</taxon>
        <taxon>Fungi</taxon>
        <taxon>Dikarya</taxon>
        <taxon>Basidiomycota</taxon>
        <taxon>Agaricomycotina</taxon>
        <taxon>Tremellomycetes</taxon>
        <taxon>Trichosporonales</taxon>
        <taxon>Trichosporonaceae</taxon>
        <taxon>Cutaneotrichosporon</taxon>
    </lineage>
</organism>
<evidence type="ECO:0000256" key="2">
    <source>
        <dbReference type="ARBA" id="ARBA00005514"/>
    </source>
</evidence>
<comment type="subcellular location">
    <subcellularLocation>
        <location evidence="1">Nucleus</location>
    </subcellularLocation>
</comment>
<evidence type="ECO:0000256" key="5">
    <source>
        <dbReference type="SAM" id="MobiDB-lite"/>
    </source>
</evidence>
<comment type="similarity">
    <text evidence="2 4">Belongs to the MAK16 family.</text>
</comment>
<feature type="compositionally biased region" description="Acidic residues" evidence="5">
    <location>
        <begin position="200"/>
        <end position="215"/>
    </location>
</feature>
<protein>
    <recommendedName>
        <fullName evidence="4">Protein MAK16</fullName>
    </recommendedName>
</protein>
<dbReference type="FunFam" id="3.30.390.110:FF:000001">
    <property type="entry name" value="Protein MAK16 homolog"/>
    <property type="match status" value="1"/>
</dbReference>
<dbReference type="PANTHER" id="PTHR23405">
    <property type="entry name" value="MAINTENANCE OF KILLER 16 MAK16 PROTEIN-RELATED"/>
    <property type="match status" value="1"/>
</dbReference>
<feature type="domain" description="Ribosomal eL28/Mak16" evidence="6">
    <location>
        <begin position="6"/>
        <end position="118"/>
    </location>
</feature>
<reference evidence="7 8" key="1">
    <citation type="submission" date="2015-03" db="EMBL/GenBank/DDBJ databases">
        <title>Genomics and transcriptomics of the oil-accumulating basidiomycete yeast T. oleaginosus allow insights into substrate utilization and the diverse evolutionary trajectories of mating systems in fungi.</title>
        <authorList>
            <consortium name="DOE Joint Genome Institute"/>
            <person name="Kourist R."/>
            <person name="Kracht O."/>
            <person name="Bracharz F."/>
            <person name="Lipzen A."/>
            <person name="Nolan M."/>
            <person name="Ohm R."/>
            <person name="Grigoriev I."/>
            <person name="Sun S."/>
            <person name="Heitman J."/>
            <person name="Bruck T."/>
            <person name="Nowrousian M."/>
        </authorList>
    </citation>
    <scope>NUCLEOTIDE SEQUENCE [LARGE SCALE GENOMIC DNA]</scope>
    <source>
        <strain evidence="7 8">IBC0246</strain>
    </source>
</reference>
<evidence type="ECO:0000259" key="6">
    <source>
        <dbReference type="Pfam" id="PF01778"/>
    </source>
</evidence>
<dbReference type="GO" id="GO:0030687">
    <property type="term" value="C:preribosome, large subunit precursor"/>
    <property type="evidence" value="ECO:0007669"/>
    <property type="project" value="TreeGrafter"/>
</dbReference>
<dbReference type="AlphaFoldDB" id="A0A0J0XGV6"/>
<dbReference type="PANTHER" id="PTHR23405:SF4">
    <property type="entry name" value="PROTEIN MAK16 HOMOLOG"/>
    <property type="match status" value="1"/>
</dbReference>
<evidence type="ECO:0000256" key="4">
    <source>
        <dbReference type="PIRNR" id="PIRNR003352"/>
    </source>
</evidence>
<dbReference type="Pfam" id="PF04874">
    <property type="entry name" value="Mak16"/>
    <property type="match status" value="1"/>
</dbReference>
<dbReference type="InterPro" id="IPR006958">
    <property type="entry name" value="Mak16"/>
</dbReference>
<dbReference type="InterPro" id="IPR029004">
    <property type="entry name" value="Ribosomal_eL28/Mak16"/>
</dbReference>
<dbReference type="Proteomes" id="UP000053611">
    <property type="component" value="Unassembled WGS sequence"/>
</dbReference>
<evidence type="ECO:0000256" key="3">
    <source>
        <dbReference type="ARBA" id="ARBA00023242"/>
    </source>
</evidence>
<evidence type="ECO:0000313" key="7">
    <source>
        <dbReference type="EMBL" id="KLT40301.1"/>
    </source>
</evidence>
<dbReference type="EMBL" id="KQ087237">
    <property type="protein sequence ID" value="KLT40301.1"/>
    <property type="molecule type" value="Genomic_DNA"/>
</dbReference>
<feature type="compositionally biased region" description="Acidic residues" evidence="5">
    <location>
        <begin position="258"/>
        <end position="274"/>
    </location>
</feature>
<dbReference type="Pfam" id="PF01778">
    <property type="entry name" value="Ribosomal_L28e"/>
    <property type="match status" value="1"/>
</dbReference>
<dbReference type="GO" id="GO:0000460">
    <property type="term" value="P:maturation of 5.8S rRNA"/>
    <property type="evidence" value="ECO:0007669"/>
    <property type="project" value="TreeGrafter"/>
</dbReference>
<evidence type="ECO:0000313" key="8">
    <source>
        <dbReference type="Proteomes" id="UP000053611"/>
    </source>
</evidence>
<dbReference type="OrthoDB" id="10251342at2759"/>
<evidence type="ECO:0000256" key="1">
    <source>
        <dbReference type="ARBA" id="ARBA00004123"/>
    </source>
</evidence>
<accession>A0A0J0XGV6</accession>
<dbReference type="Gene3D" id="3.30.390.110">
    <property type="match status" value="1"/>
</dbReference>
<dbReference type="GO" id="GO:0005730">
    <property type="term" value="C:nucleolus"/>
    <property type="evidence" value="ECO:0007669"/>
    <property type="project" value="UniProtKB-UniRule"/>
</dbReference>
<proteinExistence type="inferred from homology"/>
<dbReference type="STRING" id="879819.A0A0J0XGV6"/>